<comment type="caution">
    <text evidence="1">The sequence shown here is derived from an EMBL/GenBank/DDBJ whole genome shotgun (WGS) entry which is preliminary data.</text>
</comment>
<protein>
    <submittedName>
        <fullName evidence="1">Uncharacterized protein</fullName>
    </submittedName>
</protein>
<evidence type="ECO:0000313" key="2">
    <source>
        <dbReference type="Proteomes" id="UP001162029"/>
    </source>
</evidence>
<sequence>MTEALAYAGLAEYDAQRKLHDLRDGRLAPKMIPISDITTGAAALKIVDNFIKSPLMDKFGRGHMPLSGRTTPLATNSTQLRSAKKDPLEEEVYGTTTLDNSFGGCKLEPRLRSESQTKQRRRRFDGWLGDFGPLHTNTVRPEWNDDDAAEPDSHARGTKFEWNFEHLPGENHKHSDCPKARTSDALSETSDPVFRWLEGAV</sequence>
<gene>
    <name evidence="1" type="ORF">PDE001_LOCUS2125</name>
</gene>
<accession>A0AAV0TGZ6</accession>
<evidence type="ECO:0000313" key="1">
    <source>
        <dbReference type="EMBL" id="CAI5719850.1"/>
    </source>
</evidence>
<organism evidence="1 2">
    <name type="scientific">Peronospora destructor</name>
    <dbReference type="NCBI Taxonomy" id="86335"/>
    <lineage>
        <taxon>Eukaryota</taxon>
        <taxon>Sar</taxon>
        <taxon>Stramenopiles</taxon>
        <taxon>Oomycota</taxon>
        <taxon>Peronosporomycetes</taxon>
        <taxon>Peronosporales</taxon>
        <taxon>Peronosporaceae</taxon>
        <taxon>Peronospora</taxon>
    </lineage>
</organism>
<dbReference type="Proteomes" id="UP001162029">
    <property type="component" value="Unassembled WGS sequence"/>
</dbReference>
<proteinExistence type="predicted"/>
<name>A0AAV0TGZ6_9STRA</name>
<dbReference type="AlphaFoldDB" id="A0AAV0TGZ6"/>
<dbReference type="EMBL" id="CANTFM010000360">
    <property type="protein sequence ID" value="CAI5719850.1"/>
    <property type="molecule type" value="Genomic_DNA"/>
</dbReference>
<keyword evidence="2" id="KW-1185">Reference proteome</keyword>
<reference evidence="1" key="1">
    <citation type="submission" date="2022-12" db="EMBL/GenBank/DDBJ databases">
        <authorList>
            <person name="Webb A."/>
        </authorList>
    </citation>
    <scope>NUCLEOTIDE SEQUENCE</scope>
    <source>
        <strain evidence="1">Pd1</strain>
    </source>
</reference>